<feature type="compositionally biased region" description="Basic and acidic residues" evidence="1">
    <location>
        <begin position="212"/>
        <end position="240"/>
    </location>
</feature>
<dbReference type="AlphaFoldDB" id="A0AAV7MJ27"/>
<evidence type="ECO:0000313" key="3">
    <source>
        <dbReference type="Proteomes" id="UP001066276"/>
    </source>
</evidence>
<dbReference type="EMBL" id="JANPWB010000013">
    <property type="protein sequence ID" value="KAJ1103357.1"/>
    <property type="molecule type" value="Genomic_DNA"/>
</dbReference>
<keyword evidence="3" id="KW-1185">Reference proteome</keyword>
<proteinExistence type="predicted"/>
<comment type="caution">
    <text evidence="2">The sequence shown here is derived from an EMBL/GenBank/DDBJ whole genome shotgun (WGS) entry which is preliminary data.</text>
</comment>
<gene>
    <name evidence="2" type="ORF">NDU88_000783</name>
</gene>
<reference evidence="2" key="1">
    <citation type="journal article" date="2022" name="bioRxiv">
        <title>Sequencing and chromosome-scale assembly of the giantPleurodeles waltlgenome.</title>
        <authorList>
            <person name="Brown T."/>
            <person name="Elewa A."/>
            <person name="Iarovenko S."/>
            <person name="Subramanian E."/>
            <person name="Araus A.J."/>
            <person name="Petzold A."/>
            <person name="Susuki M."/>
            <person name="Suzuki K.-i.T."/>
            <person name="Hayashi T."/>
            <person name="Toyoda A."/>
            <person name="Oliveira C."/>
            <person name="Osipova E."/>
            <person name="Leigh N.D."/>
            <person name="Simon A."/>
            <person name="Yun M.H."/>
        </authorList>
    </citation>
    <scope>NUCLEOTIDE SEQUENCE</scope>
    <source>
        <strain evidence="2">20211129_DDA</strain>
        <tissue evidence="2">Liver</tissue>
    </source>
</reference>
<feature type="region of interest" description="Disordered" evidence="1">
    <location>
        <begin position="109"/>
        <end position="139"/>
    </location>
</feature>
<accession>A0AAV7MJ27</accession>
<protein>
    <submittedName>
        <fullName evidence="2">Uncharacterized protein</fullName>
    </submittedName>
</protein>
<evidence type="ECO:0000256" key="1">
    <source>
        <dbReference type="SAM" id="MobiDB-lite"/>
    </source>
</evidence>
<dbReference type="Proteomes" id="UP001066276">
    <property type="component" value="Chromosome 9"/>
</dbReference>
<evidence type="ECO:0000313" key="2">
    <source>
        <dbReference type="EMBL" id="KAJ1103357.1"/>
    </source>
</evidence>
<sequence length="251" mass="27434">MPSDGPVLGLVRCQPSSQLVALLDVHGECHSLPPRGRGASLTPTERAEVEAKLKNNKVFIFLEKAKVCPMNSPEVPRAIPARKTSGVLRPPRWASKVASGECAREALLPGEARPPGKRPETSCATLGPRRGRAGRGGPCQREEVLDADLRASAWKQALVRRLSGVRKAKAGTILGRQASVRATFGEKIAAQERLPALHASHNNAQGQRLRRGRQENTDRGQKIDLEDKYVEKSHEEDERNTPGVFFRVGKQ</sequence>
<organism evidence="2 3">
    <name type="scientific">Pleurodeles waltl</name>
    <name type="common">Iberian ribbed newt</name>
    <dbReference type="NCBI Taxonomy" id="8319"/>
    <lineage>
        <taxon>Eukaryota</taxon>
        <taxon>Metazoa</taxon>
        <taxon>Chordata</taxon>
        <taxon>Craniata</taxon>
        <taxon>Vertebrata</taxon>
        <taxon>Euteleostomi</taxon>
        <taxon>Amphibia</taxon>
        <taxon>Batrachia</taxon>
        <taxon>Caudata</taxon>
        <taxon>Salamandroidea</taxon>
        <taxon>Salamandridae</taxon>
        <taxon>Pleurodelinae</taxon>
        <taxon>Pleurodeles</taxon>
    </lineage>
</organism>
<feature type="region of interest" description="Disordered" evidence="1">
    <location>
        <begin position="193"/>
        <end position="251"/>
    </location>
</feature>
<name>A0AAV7MJ27_PLEWA</name>